<dbReference type="SUPFAM" id="SSF53756">
    <property type="entry name" value="UDP-Glycosyltransferase/glycogen phosphorylase"/>
    <property type="match status" value="1"/>
</dbReference>
<keyword evidence="1" id="KW-0328">Glycosyltransferase</keyword>
<dbReference type="CDD" id="cd03801">
    <property type="entry name" value="GT4_PimA-like"/>
    <property type="match status" value="1"/>
</dbReference>
<dbReference type="AlphaFoldDB" id="I0UT00"/>
<dbReference type="RefSeq" id="WP_006888077.1">
    <property type="nucleotide sequence ID" value="NZ_AJJQ01000032.1"/>
</dbReference>
<dbReference type="PANTHER" id="PTHR12526:SF638">
    <property type="entry name" value="SPORE COAT PROTEIN SA"/>
    <property type="match status" value="1"/>
</dbReference>
<dbReference type="Proteomes" id="UP000004863">
    <property type="component" value="Unassembled WGS sequence"/>
</dbReference>
<dbReference type="EC" id="2.4.-.-" evidence="1"/>
<dbReference type="GO" id="GO:0016757">
    <property type="term" value="F:glycosyltransferase activity"/>
    <property type="evidence" value="ECO:0007669"/>
    <property type="project" value="UniProtKB-KW"/>
</dbReference>
<dbReference type="OrthoDB" id="9810929at2"/>
<dbReference type="PANTHER" id="PTHR12526">
    <property type="entry name" value="GLYCOSYLTRANSFERASE"/>
    <property type="match status" value="1"/>
</dbReference>
<comment type="caution">
    <text evidence="1">The sequence shown here is derived from an EMBL/GenBank/DDBJ whole genome shotgun (WGS) entry which is preliminary data.</text>
</comment>
<dbReference type="Pfam" id="PF13692">
    <property type="entry name" value="Glyco_trans_1_4"/>
    <property type="match status" value="1"/>
</dbReference>
<sequence>MALQKITLITAWDMDDPYSWSGVCYHAVRALERNADVHRIQLKTNKPHVIDRALTFLMGRFGKAYLPSHGLATSIRDSIRTRHTLKSIGEADAYVFLAASTSSIALTSYITKVQVTDSSFSAMELSYYPNHQLSRISSVQGKIVDWLGARGTDLYSVASEWSQEVLFRDLHIPAEKNILNPFGPGTVPVQYRVPFQKTEAEPLKLLFISSHWERKGGDNVLSIAEKVRKTRPVELTIVGKVPQELPEWVEHLPYMSREELSVVYSEHDILLEITSGSAGGVVVTDALCHGLPVLATRVGGMLTLVQHEKTGWLIPAENSVEQGTQILSHLPRSDVENASAQSLKLSEEYTWDRWAQRLLSSVQQVHDLS</sequence>
<dbReference type="Gene3D" id="3.40.50.2000">
    <property type="entry name" value="Glycogen Phosphorylase B"/>
    <property type="match status" value="2"/>
</dbReference>
<gene>
    <name evidence="1" type="ORF">HMPREF1324_0561</name>
</gene>
<accession>I0UT00</accession>
<dbReference type="PATRIC" id="fig|1125724.3.peg.1122"/>
<evidence type="ECO:0000313" key="2">
    <source>
        <dbReference type="Proteomes" id="UP000004863"/>
    </source>
</evidence>
<organism evidence="1 2">
    <name type="scientific">Rothia aeria F0474</name>
    <dbReference type="NCBI Taxonomy" id="1125724"/>
    <lineage>
        <taxon>Bacteria</taxon>
        <taxon>Bacillati</taxon>
        <taxon>Actinomycetota</taxon>
        <taxon>Actinomycetes</taxon>
        <taxon>Micrococcales</taxon>
        <taxon>Micrococcaceae</taxon>
        <taxon>Rothia</taxon>
    </lineage>
</organism>
<reference evidence="1" key="1">
    <citation type="submission" date="2012-03" db="EMBL/GenBank/DDBJ databases">
        <authorList>
            <person name="Durkin A.S."/>
            <person name="McCorrison J."/>
            <person name="Torralba M."/>
            <person name="Gillis M."/>
            <person name="Methe B."/>
            <person name="Sutton G."/>
            <person name="Nelson K.E."/>
        </authorList>
    </citation>
    <scope>NUCLEOTIDE SEQUENCE [LARGE SCALE GENOMIC DNA]</scope>
    <source>
        <strain evidence="1">F0474</strain>
    </source>
</reference>
<name>I0UT00_9MICC</name>
<protein>
    <submittedName>
        <fullName evidence="1">Glycosyltransferase, group 1 family protein</fullName>
        <ecNumber evidence="1">2.4.-.-</ecNumber>
    </submittedName>
</protein>
<keyword evidence="1" id="KW-0808">Transferase</keyword>
<dbReference type="EMBL" id="AJJQ01000032">
    <property type="protein sequence ID" value="EID51003.1"/>
    <property type="molecule type" value="Genomic_DNA"/>
</dbReference>
<keyword evidence="2" id="KW-1185">Reference proteome</keyword>
<proteinExistence type="predicted"/>
<evidence type="ECO:0000313" key="1">
    <source>
        <dbReference type="EMBL" id="EID51003.1"/>
    </source>
</evidence>